<dbReference type="Proteomes" id="UP000269396">
    <property type="component" value="Unassembled WGS sequence"/>
</dbReference>
<gene>
    <name evidence="1" type="ORF">SMTD_LOCUS1980</name>
</gene>
<dbReference type="AlphaFoldDB" id="A0A3P8CE90"/>
<evidence type="ECO:0000313" key="2">
    <source>
        <dbReference type="Proteomes" id="UP000269396"/>
    </source>
</evidence>
<organism evidence="1 2">
    <name type="scientific">Schistosoma mattheei</name>
    <dbReference type="NCBI Taxonomy" id="31246"/>
    <lineage>
        <taxon>Eukaryota</taxon>
        <taxon>Metazoa</taxon>
        <taxon>Spiralia</taxon>
        <taxon>Lophotrochozoa</taxon>
        <taxon>Platyhelminthes</taxon>
        <taxon>Trematoda</taxon>
        <taxon>Digenea</taxon>
        <taxon>Strigeidida</taxon>
        <taxon>Schistosomatoidea</taxon>
        <taxon>Schistosomatidae</taxon>
        <taxon>Schistosoma</taxon>
    </lineage>
</organism>
<evidence type="ECO:0000313" key="1">
    <source>
        <dbReference type="EMBL" id="VDO83215.1"/>
    </source>
</evidence>
<accession>A0A3P8CE90</accession>
<reference evidence="1 2" key="1">
    <citation type="submission" date="2018-11" db="EMBL/GenBank/DDBJ databases">
        <authorList>
            <consortium name="Pathogen Informatics"/>
        </authorList>
    </citation>
    <scope>NUCLEOTIDE SEQUENCE [LARGE SCALE GENOMIC DNA]</scope>
    <source>
        <strain>Denwood</strain>
        <strain evidence="2">Zambia</strain>
    </source>
</reference>
<name>A0A3P8CE90_9TREM</name>
<protein>
    <submittedName>
        <fullName evidence="1">Uncharacterized protein</fullName>
    </submittedName>
</protein>
<dbReference type="EMBL" id="UZAL01002472">
    <property type="protein sequence ID" value="VDO83215.1"/>
    <property type="molecule type" value="Genomic_DNA"/>
</dbReference>
<proteinExistence type="predicted"/>
<keyword evidence="2" id="KW-1185">Reference proteome</keyword>
<sequence>MSIILLKDPFSVKFLRERLHNPAVSLAFSNSSTNDFVCFNDKLSQGDDLV</sequence>